<evidence type="ECO:0000313" key="2">
    <source>
        <dbReference type="Proteomes" id="UP000015524"/>
    </source>
</evidence>
<accession>T0H297</accession>
<evidence type="ECO:0000313" key="1">
    <source>
        <dbReference type="EMBL" id="EQB06203.1"/>
    </source>
</evidence>
<proteinExistence type="predicted"/>
<organism evidence="1 2">
    <name type="scientific">Sphingobium baderi LL03</name>
    <dbReference type="NCBI Taxonomy" id="1114964"/>
    <lineage>
        <taxon>Bacteria</taxon>
        <taxon>Pseudomonadati</taxon>
        <taxon>Pseudomonadota</taxon>
        <taxon>Alphaproteobacteria</taxon>
        <taxon>Sphingomonadales</taxon>
        <taxon>Sphingomonadaceae</taxon>
        <taxon>Sphingobium</taxon>
    </lineage>
</organism>
<gene>
    <name evidence="1" type="ORF">L485_00820</name>
</gene>
<dbReference type="PATRIC" id="fig|1114964.8.peg.1798"/>
<sequence>MTTLHKAHAALAAPEGRICIPLTAFDKASLLLCALFIGVVLGGGL</sequence>
<keyword evidence="2" id="KW-1185">Reference proteome</keyword>
<protein>
    <submittedName>
        <fullName evidence="1">Uncharacterized protein</fullName>
    </submittedName>
</protein>
<name>T0H297_9SPHN</name>
<reference evidence="1 2" key="1">
    <citation type="journal article" date="2013" name="Genome Announc.">
        <title>Draft Genome Sequence of a Hexachlorocyclohexane-Degrading Bacterium, Sphingobium baderi Strain LL03T.</title>
        <authorList>
            <person name="Kaur J."/>
            <person name="Verma H."/>
            <person name="Tripathi C."/>
            <person name="Khurana J.P."/>
            <person name="Lal R."/>
        </authorList>
    </citation>
    <scope>NUCLEOTIDE SEQUENCE [LARGE SCALE GENOMIC DNA]</scope>
    <source>
        <strain evidence="1 2">LL03</strain>
    </source>
</reference>
<dbReference type="EMBL" id="ATIB01000017">
    <property type="protein sequence ID" value="EQB06203.1"/>
    <property type="molecule type" value="Genomic_DNA"/>
</dbReference>
<dbReference type="AlphaFoldDB" id="T0H297"/>
<dbReference type="RefSeq" id="WP_021243189.1">
    <property type="nucleotide sequence ID" value="NZ_ATIB01000017.1"/>
</dbReference>
<dbReference type="Proteomes" id="UP000015524">
    <property type="component" value="Unassembled WGS sequence"/>
</dbReference>
<comment type="caution">
    <text evidence="1">The sequence shown here is derived from an EMBL/GenBank/DDBJ whole genome shotgun (WGS) entry which is preliminary data.</text>
</comment>